<dbReference type="InterPro" id="IPR047715">
    <property type="entry name" value="EboA_dom"/>
</dbReference>
<dbReference type="AlphaFoldDB" id="A0A5M3VTV4"/>
<keyword evidence="2" id="KW-1185">Reference proteome</keyword>
<evidence type="ECO:0000313" key="1">
    <source>
        <dbReference type="EMBL" id="GER98150.1"/>
    </source>
</evidence>
<accession>A0A5M3VTV4</accession>
<evidence type="ECO:0008006" key="3">
    <source>
        <dbReference type="Google" id="ProtNLM"/>
    </source>
</evidence>
<dbReference type="OrthoDB" id="4328496at2"/>
<evidence type="ECO:0000313" key="2">
    <source>
        <dbReference type="Proteomes" id="UP000334990"/>
    </source>
</evidence>
<protein>
    <recommendedName>
        <fullName evidence="3">Sugar phosphate isomerase</fullName>
    </recommendedName>
</protein>
<dbReference type="Proteomes" id="UP000334990">
    <property type="component" value="Unassembled WGS sequence"/>
</dbReference>
<organism evidence="1 2">
    <name type="scientific">Acrocarpospora corrugata</name>
    <dbReference type="NCBI Taxonomy" id="35763"/>
    <lineage>
        <taxon>Bacteria</taxon>
        <taxon>Bacillati</taxon>
        <taxon>Actinomycetota</taxon>
        <taxon>Actinomycetes</taxon>
        <taxon>Streptosporangiales</taxon>
        <taxon>Streptosporangiaceae</taxon>
        <taxon>Acrocarpospora</taxon>
    </lineage>
</organism>
<proteinExistence type="predicted"/>
<sequence>MIPTIRPHLTGDGVNWLDAAIDKIHADAGTIFAIFPAAGRRCGRGPLDDGWTVDQVVRVALLLELPLDGEPLGTLLFDLYAHGDAGERLAVLASLAAFDDAGRLGDAGLPIVRDALRTSDTRLISAAMGRYGAARLPADAYRQAVLKCVFTGVPLAAVAGLDTRADRELARMMADFAKEREAAGRVVPPDIWPILTSHPDLLAGLSSDPKGAS</sequence>
<dbReference type="NCBIfam" id="NF035938">
    <property type="entry name" value="EboA_domain"/>
    <property type="match status" value="1"/>
</dbReference>
<dbReference type="EMBL" id="BLAD01000035">
    <property type="protein sequence ID" value="GER98150.1"/>
    <property type="molecule type" value="Genomic_DNA"/>
</dbReference>
<reference evidence="1 2" key="1">
    <citation type="submission" date="2019-10" db="EMBL/GenBank/DDBJ databases">
        <title>Whole genome shotgun sequence of Acrocarpospora corrugata NBRC 13972.</title>
        <authorList>
            <person name="Ichikawa N."/>
            <person name="Kimura A."/>
            <person name="Kitahashi Y."/>
            <person name="Komaki H."/>
            <person name="Oguchi A."/>
        </authorList>
    </citation>
    <scope>NUCLEOTIDE SEQUENCE [LARGE SCALE GENOMIC DNA]</scope>
    <source>
        <strain evidence="1 2">NBRC 13972</strain>
    </source>
</reference>
<name>A0A5M3VTV4_9ACTN</name>
<comment type="caution">
    <text evidence="1">The sequence shown here is derived from an EMBL/GenBank/DDBJ whole genome shotgun (WGS) entry which is preliminary data.</text>
</comment>
<gene>
    <name evidence="1" type="ORF">Acor_02120</name>
</gene>
<dbReference type="RefSeq" id="WP_155334596.1">
    <property type="nucleotide sequence ID" value="NZ_BAAABN010000006.1"/>
</dbReference>